<dbReference type="RefSeq" id="XP_026490125.1">
    <property type="nucleotide sequence ID" value="XM_026634340.2"/>
</dbReference>
<proteinExistence type="predicted"/>
<evidence type="ECO:0000313" key="4">
    <source>
        <dbReference type="RefSeq" id="XP_026490125.1"/>
    </source>
</evidence>
<feature type="signal peptide" evidence="2">
    <location>
        <begin position="1"/>
        <end position="17"/>
    </location>
</feature>
<dbReference type="Proteomes" id="UP001652626">
    <property type="component" value="Chromosome 6"/>
</dbReference>
<keyword evidence="3" id="KW-1185">Reference proteome</keyword>
<keyword evidence="2" id="KW-0732">Signal</keyword>
<organism evidence="3 4">
    <name type="scientific">Vanessa tameamea</name>
    <name type="common">Kamehameha butterfly</name>
    <dbReference type="NCBI Taxonomy" id="334116"/>
    <lineage>
        <taxon>Eukaryota</taxon>
        <taxon>Metazoa</taxon>
        <taxon>Ecdysozoa</taxon>
        <taxon>Arthropoda</taxon>
        <taxon>Hexapoda</taxon>
        <taxon>Insecta</taxon>
        <taxon>Pterygota</taxon>
        <taxon>Neoptera</taxon>
        <taxon>Endopterygota</taxon>
        <taxon>Lepidoptera</taxon>
        <taxon>Glossata</taxon>
        <taxon>Ditrysia</taxon>
        <taxon>Papilionoidea</taxon>
        <taxon>Nymphalidae</taxon>
        <taxon>Nymphalinae</taxon>
        <taxon>Vanessa</taxon>
    </lineage>
</organism>
<name>A0A8B8HZI2_VANTA</name>
<evidence type="ECO:0000256" key="2">
    <source>
        <dbReference type="SAM" id="SignalP"/>
    </source>
</evidence>
<evidence type="ECO:0000313" key="3">
    <source>
        <dbReference type="Proteomes" id="UP001652626"/>
    </source>
</evidence>
<dbReference type="GeneID" id="113396418"/>
<dbReference type="AlphaFoldDB" id="A0A8B8HZI2"/>
<gene>
    <name evidence="4" type="primary">LOC113396418</name>
</gene>
<dbReference type="InterPro" id="IPR009832">
    <property type="entry name" value="DUF1397"/>
</dbReference>
<sequence>MALKYIIFVICIGMTWAQTEPSLSDAINNLPPELQGKVDEKQVTELKNKSMQVFKKKCEENGGTEAYPQSEKSFLNFVECLKELVDPAKLQDEIEAAKPTGQVDEVFKKYCEKTPSFKSCFRNMTESVKPCFSVEEQKNLKTVYNISEQLAEFVCFKEGDRIALFIAENGPECFNEKKAELEICANNTLGSEFHYDQNKFPIDNIPEIKFGEDECDKFAELQVCVVNALETCSTPTSANIVESLFKFVRKSTPCKELPEKADGNSSKRNGDTTLNNKPNSANSLTFKSITMGMIVLALLV</sequence>
<feature type="compositionally biased region" description="Polar residues" evidence="1">
    <location>
        <begin position="263"/>
        <end position="278"/>
    </location>
</feature>
<evidence type="ECO:0000256" key="1">
    <source>
        <dbReference type="SAM" id="MobiDB-lite"/>
    </source>
</evidence>
<dbReference type="Pfam" id="PF07165">
    <property type="entry name" value="DUF1397"/>
    <property type="match status" value="1"/>
</dbReference>
<dbReference type="PANTHER" id="PTHR20997">
    <property type="entry name" value="EG:BACR42I17.2 PROTEIN-RELATED"/>
    <property type="match status" value="1"/>
</dbReference>
<dbReference type="OMA" id="FNKYCAK"/>
<protein>
    <submittedName>
        <fullName evidence="4">27 kDa hemolymph protein-like isoform X1</fullName>
    </submittedName>
</protein>
<dbReference type="PANTHER" id="PTHR20997:SF2">
    <property type="entry name" value="EG:BACR42I17.2 PROTEIN-RELATED"/>
    <property type="match status" value="1"/>
</dbReference>
<accession>A0A8B8HZI2</accession>
<reference evidence="4" key="1">
    <citation type="submission" date="2025-08" db="UniProtKB">
        <authorList>
            <consortium name="RefSeq"/>
        </authorList>
    </citation>
    <scope>IDENTIFICATION</scope>
    <source>
        <tissue evidence="4">Whole body</tissue>
    </source>
</reference>
<dbReference type="OrthoDB" id="6512861at2759"/>
<feature type="chain" id="PRO_5034630702" evidence="2">
    <location>
        <begin position="18"/>
        <end position="300"/>
    </location>
</feature>
<feature type="region of interest" description="Disordered" evidence="1">
    <location>
        <begin position="257"/>
        <end position="278"/>
    </location>
</feature>